<sequence>MTSTKNNDILLVGIKFSTNLYIIKGEMNMTNQKKTKKRFYRVEEIIWIHEQKKEGKVVSLDIPNQNVVVEVNGEELTLKLWEIDKLKYSARDKFFKENPDKIKKKKTQKYSPVIAKGELMLDSNPKVQLMMPVIDPKAEMNNFSNLASLSKALEEINKRINAIMNPEVFFSKIHPDAITPTKRDEDAGFDLYTTVDHLVLRKGETTLVPTGIATALPKTHYLNAKHERGSTGKLGMNILAGVVDSGYRGEIFVAITPLSKDIILSNEVDTVIDKGAYIMYPVSKAIAQFTIDLVPNTKLTEVTLKELLEIESERGDTKLGQSGK</sequence>
<keyword evidence="4" id="KW-0546">Nucleotide metabolism</keyword>
<evidence type="ECO:0000256" key="1">
    <source>
        <dbReference type="ARBA" id="ARBA00006581"/>
    </source>
</evidence>
<evidence type="ECO:0000259" key="5">
    <source>
        <dbReference type="Pfam" id="PF00692"/>
    </source>
</evidence>
<keyword evidence="7" id="KW-1185">Reference proteome</keyword>
<accession>A0AAE8YU04</accession>
<dbReference type="Pfam" id="PF00692">
    <property type="entry name" value="dUTPase"/>
    <property type="match status" value="1"/>
</dbReference>
<dbReference type="GO" id="GO:0046081">
    <property type="term" value="P:dUTP catabolic process"/>
    <property type="evidence" value="ECO:0007669"/>
    <property type="project" value="InterPro"/>
</dbReference>
<reference evidence="6" key="1">
    <citation type="submission" date="2021-10" db="EMBL/GenBank/DDBJ databases">
        <authorList>
            <person name="Lavering E.D."/>
            <person name="James R."/>
            <person name="Fairholm J.D."/>
            <person name="Ogilvie B.H."/>
            <person name="Thurgood T.L."/>
            <person name="Robison R.A."/>
            <person name="Grose J.H."/>
        </authorList>
    </citation>
    <scope>NUCLEOTIDE SEQUENCE</scope>
</reference>
<dbReference type="GO" id="GO:0004170">
    <property type="term" value="F:dUTP diphosphatase activity"/>
    <property type="evidence" value="ECO:0007669"/>
    <property type="project" value="UniProtKB-EC"/>
</dbReference>
<dbReference type="PANTHER" id="PTHR11241:SF0">
    <property type="entry name" value="DEOXYURIDINE 5'-TRIPHOSPHATE NUCLEOTIDOHYDROLASE"/>
    <property type="match status" value="1"/>
</dbReference>
<evidence type="ECO:0000256" key="3">
    <source>
        <dbReference type="ARBA" id="ARBA00022801"/>
    </source>
</evidence>
<dbReference type="PANTHER" id="PTHR11241">
    <property type="entry name" value="DEOXYURIDINE 5'-TRIPHOSPHATE NUCLEOTIDOHYDROLASE"/>
    <property type="match status" value="1"/>
</dbReference>
<dbReference type="Gene3D" id="2.70.40.10">
    <property type="match status" value="1"/>
</dbReference>
<evidence type="ECO:0000313" key="6">
    <source>
        <dbReference type="EMBL" id="UGO50738.1"/>
    </source>
</evidence>
<proteinExistence type="inferred from homology"/>
<name>A0AAE8YU04_9CAUD</name>
<feature type="domain" description="dUTPase-like" evidence="5">
    <location>
        <begin position="178"/>
        <end position="263"/>
    </location>
</feature>
<dbReference type="Proteomes" id="UP000827460">
    <property type="component" value="Segment"/>
</dbReference>
<dbReference type="GO" id="GO:0000287">
    <property type="term" value="F:magnesium ion binding"/>
    <property type="evidence" value="ECO:0007669"/>
    <property type="project" value="InterPro"/>
</dbReference>
<evidence type="ECO:0000256" key="2">
    <source>
        <dbReference type="ARBA" id="ARBA00012379"/>
    </source>
</evidence>
<keyword evidence="3" id="KW-0378">Hydrolase</keyword>
<dbReference type="InterPro" id="IPR033704">
    <property type="entry name" value="dUTPase_trimeric"/>
</dbReference>
<dbReference type="EC" id="3.6.1.23" evidence="2"/>
<dbReference type="CDD" id="cd07557">
    <property type="entry name" value="trimeric_dUTPase"/>
    <property type="match status" value="1"/>
</dbReference>
<dbReference type="InterPro" id="IPR008181">
    <property type="entry name" value="dUTPase"/>
</dbReference>
<dbReference type="GO" id="GO:0006226">
    <property type="term" value="P:dUMP biosynthetic process"/>
    <property type="evidence" value="ECO:0007669"/>
    <property type="project" value="InterPro"/>
</dbReference>
<evidence type="ECO:0000313" key="7">
    <source>
        <dbReference type="Proteomes" id="UP000827460"/>
    </source>
</evidence>
<dbReference type="SUPFAM" id="SSF51283">
    <property type="entry name" value="dUTPase-like"/>
    <property type="match status" value="1"/>
</dbReference>
<dbReference type="EMBL" id="OK499991">
    <property type="protein sequence ID" value="UGO50738.1"/>
    <property type="molecule type" value="Genomic_DNA"/>
</dbReference>
<protein>
    <recommendedName>
        <fullName evidence="2">dUTP diphosphatase</fullName>
        <ecNumber evidence="2">3.6.1.23</ecNumber>
    </recommendedName>
</protein>
<comment type="similarity">
    <text evidence="1">Belongs to the dUTPase family.</text>
</comment>
<dbReference type="InterPro" id="IPR036157">
    <property type="entry name" value="dUTPase-like_sf"/>
</dbReference>
<evidence type="ECO:0000256" key="4">
    <source>
        <dbReference type="ARBA" id="ARBA00023080"/>
    </source>
</evidence>
<dbReference type="InterPro" id="IPR029054">
    <property type="entry name" value="dUTPase-like"/>
</dbReference>
<organism evidence="6 7">
    <name type="scientific">Bacillus phage vB_BanS_Sophrita</name>
    <dbReference type="NCBI Taxonomy" id="2894790"/>
    <lineage>
        <taxon>Viruses</taxon>
        <taxon>Duplodnaviria</taxon>
        <taxon>Heunggongvirae</taxon>
        <taxon>Uroviricota</taxon>
        <taxon>Caudoviricetes</taxon>
        <taxon>Joanripponvirinae</taxon>
        <taxon>Sophritavirus</taxon>
        <taxon>Sophritavirus sophrita</taxon>
    </lineage>
</organism>
<gene>
    <name evidence="6" type="ORF">SOPHRITA_147</name>
</gene>